<proteinExistence type="predicted"/>
<keyword evidence="4" id="KW-1185">Reference proteome</keyword>
<feature type="region of interest" description="Disordered" evidence="1">
    <location>
        <begin position="310"/>
        <end position="338"/>
    </location>
</feature>
<evidence type="ECO:0000313" key="3">
    <source>
        <dbReference type="EMBL" id="KAJ8256015.1"/>
    </source>
</evidence>
<dbReference type="SMART" id="SM01300">
    <property type="entry name" value="PEHE"/>
    <property type="match status" value="1"/>
</dbReference>
<sequence>MAPALTEAAPDGHGIHLSSPLGSSSIDLNGSLLGLELDPPQKLMEDDCSQTAWLNLTFLPSPDTCSKDALELQSPFLSPLVQSMGSYRTMLQSSPGTILNLLSLNKSLANPVLACPPGPDTYILSVPEHKGQAVVRSFRGASPKHPPPKERCLRGAEPQAQSLLLPPPWVKGEREVGWPQTQAQPKSAPQRETLLGRTRRCRSRQHALLGRASRVQRGLQAVLGELAVRHCGGQVSGLKGALLGSLSPPETHWPTEAKTFLTPVGLDADEEGALWGSLAFSPPPQKAPSPPRREDVRTFVSQARAVMSEARTALDSDATDSSSDEERDVGRARGPSCPPACQGAEWEWWSERAEIGSRWTWLQVHVSELEFQIQQLSNLQRQISSTKGGVVLADPPAGRGLQALLTEERLDRDDHAFTSDLELEPSSPTRLLRNIEKQSAQLTQIVNSLMPPFGFSPSSSPTSKPPCRWKGRGKRSLSSDPCFQADLLPGQVGLKRKRACRRRSKFAQPDSTCVAARTRPLLTYHKPRLFTLDPPACLHRQGPVAVPSWDPCDPTAAHARPSHPRDLTTRGRCREVEQTRPHPVISLTSETPLPTLLQTALCREDWVQRAGPVKMEDSGLCRCPRFEEKAPRFPALFDCGRNKVHHGKRSRRGCGERSPVRCCPGRAWRGGRRRRVSGWRAEDGDVFLSQLSESSYSLPPTPEDSPPDLLTPRATQTHKQPAQTSARRRLRGECFYDIDDVIIPMSLAVSGKAEQLQYKNILTPSWRIVNTLPLEEREGARRSLGESPKSPSAGITFPGTRRINWELEEGVLDEAFSLRHQAEEGRERLRWCSRTRGRGRRRSRRSSGSHAGSVLDADPSAQGCAALSSLTAQADWGSVHPAADPQHTFQEYALLLPWERRTFPLSEEDEEALKAEEDAVACLRSDSECTDTCSEHSLSGLTAAPRRPLLEAGGETR</sequence>
<dbReference type="OrthoDB" id="6022640at2759"/>
<feature type="region of interest" description="Disordered" evidence="1">
    <location>
        <begin position="693"/>
        <end position="728"/>
    </location>
</feature>
<dbReference type="GO" id="GO:0035035">
    <property type="term" value="F:histone acetyltransferase binding"/>
    <property type="evidence" value="ECO:0007669"/>
    <property type="project" value="TreeGrafter"/>
</dbReference>
<feature type="region of interest" description="Disordered" evidence="1">
    <location>
        <begin position="839"/>
        <end position="858"/>
    </location>
</feature>
<feature type="region of interest" description="Disordered" evidence="1">
    <location>
        <begin position="934"/>
        <end position="957"/>
    </location>
</feature>
<gene>
    <name evidence="3" type="ORF">COCON_G00198790</name>
</gene>
<evidence type="ECO:0000256" key="1">
    <source>
        <dbReference type="SAM" id="MobiDB-lite"/>
    </source>
</evidence>
<name>A0A9Q1D1W2_CONCO</name>
<dbReference type="InterPro" id="IPR026180">
    <property type="entry name" value="NSL1"/>
</dbReference>
<dbReference type="PANTHER" id="PTHR22443">
    <property type="entry name" value="NON-SPECIFIC LETHAL 1, ISOFORM M"/>
    <property type="match status" value="1"/>
</dbReference>
<protein>
    <recommendedName>
        <fullName evidence="2">PEHE domain-containing protein</fullName>
    </recommendedName>
</protein>
<dbReference type="InterPro" id="IPR029332">
    <property type="entry name" value="PEHE_dom"/>
</dbReference>
<accession>A0A9Q1D1W2</accession>
<feature type="compositionally biased region" description="Low complexity" evidence="1">
    <location>
        <begin position="455"/>
        <end position="466"/>
    </location>
</feature>
<reference evidence="3" key="1">
    <citation type="journal article" date="2023" name="Science">
        <title>Genome structures resolve the early diversification of teleost fishes.</title>
        <authorList>
            <person name="Parey E."/>
            <person name="Louis A."/>
            <person name="Montfort J."/>
            <person name="Bouchez O."/>
            <person name="Roques C."/>
            <person name="Iampietro C."/>
            <person name="Lluch J."/>
            <person name="Castinel A."/>
            <person name="Donnadieu C."/>
            <person name="Desvignes T."/>
            <person name="Floi Bucao C."/>
            <person name="Jouanno E."/>
            <person name="Wen M."/>
            <person name="Mejri S."/>
            <person name="Dirks R."/>
            <person name="Jansen H."/>
            <person name="Henkel C."/>
            <person name="Chen W.J."/>
            <person name="Zahm M."/>
            <person name="Cabau C."/>
            <person name="Klopp C."/>
            <person name="Thompson A.W."/>
            <person name="Robinson-Rechavi M."/>
            <person name="Braasch I."/>
            <person name="Lecointre G."/>
            <person name="Bobe J."/>
            <person name="Postlethwait J.H."/>
            <person name="Berthelot C."/>
            <person name="Roest Crollius H."/>
            <person name="Guiguen Y."/>
        </authorList>
    </citation>
    <scope>NUCLEOTIDE SEQUENCE</scope>
    <source>
        <strain evidence="3">Concon-B</strain>
    </source>
</reference>
<feature type="compositionally biased region" description="Low complexity" evidence="1">
    <location>
        <begin position="311"/>
        <end position="321"/>
    </location>
</feature>
<evidence type="ECO:0000259" key="2">
    <source>
        <dbReference type="SMART" id="SM01300"/>
    </source>
</evidence>
<feature type="domain" description="PEHE" evidence="2">
    <location>
        <begin position="761"/>
        <end position="898"/>
    </location>
</feature>
<dbReference type="AlphaFoldDB" id="A0A9Q1D1W2"/>
<evidence type="ECO:0000313" key="4">
    <source>
        <dbReference type="Proteomes" id="UP001152803"/>
    </source>
</evidence>
<dbReference type="PANTHER" id="PTHR22443:SF16">
    <property type="entry name" value="KAT8 REGULATORY NSL COMPLEX SUBUNIT 1-LIKE PROTEIN"/>
    <property type="match status" value="1"/>
</dbReference>
<organism evidence="3 4">
    <name type="scientific">Conger conger</name>
    <name type="common">Conger eel</name>
    <name type="synonym">Muraena conger</name>
    <dbReference type="NCBI Taxonomy" id="82655"/>
    <lineage>
        <taxon>Eukaryota</taxon>
        <taxon>Metazoa</taxon>
        <taxon>Chordata</taxon>
        <taxon>Craniata</taxon>
        <taxon>Vertebrata</taxon>
        <taxon>Euteleostomi</taxon>
        <taxon>Actinopterygii</taxon>
        <taxon>Neopterygii</taxon>
        <taxon>Teleostei</taxon>
        <taxon>Anguilliformes</taxon>
        <taxon>Congridae</taxon>
        <taxon>Conger</taxon>
    </lineage>
</organism>
<feature type="compositionally biased region" description="Polar residues" evidence="1">
    <location>
        <begin position="713"/>
        <end position="725"/>
    </location>
</feature>
<comment type="caution">
    <text evidence="3">The sequence shown here is derived from an EMBL/GenBank/DDBJ whole genome shotgun (WGS) entry which is preliminary data.</text>
</comment>
<dbReference type="GO" id="GO:0044545">
    <property type="term" value="C:NSL complex"/>
    <property type="evidence" value="ECO:0007669"/>
    <property type="project" value="TreeGrafter"/>
</dbReference>
<dbReference type="EMBL" id="JAFJMO010000015">
    <property type="protein sequence ID" value="KAJ8256015.1"/>
    <property type="molecule type" value="Genomic_DNA"/>
</dbReference>
<dbReference type="Proteomes" id="UP001152803">
    <property type="component" value="Unassembled WGS sequence"/>
</dbReference>
<dbReference type="Pfam" id="PF15275">
    <property type="entry name" value="PEHE"/>
    <property type="match status" value="1"/>
</dbReference>
<feature type="region of interest" description="Disordered" evidence="1">
    <location>
        <begin position="455"/>
        <end position="474"/>
    </location>
</feature>